<dbReference type="AlphaFoldDB" id="A0A813L7K3"/>
<dbReference type="EMBL" id="CAJNNV010011124">
    <property type="protein sequence ID" value="CAE8599443.1"/>
    <property type="molecule type" value="Genomic_DNA"/>
</dbReference>
<dbReference type="EMBL" id="CAJNNW010034865">
    <property type="protein sequence ID" value="CAE8724254.1"/>
    <property type="molecule type" value="Genomic_DNA"/>
</dbReference>
<feature type="compositionally biased region" description="Low complexity" evidence="1">
    <location>
        <begin position="322"/>
        <end position="345"/>
    </location>
</feature>
<name>A0A813L7K3_POLGL</name>
<dbReference type="Proteomes" id="UP000654075">
    <property type="component" value="Unassembled WGS sequence"/>
</dbReference>
<sequence>MTVGKLVCHARGEPECFPAAENFLRQLSNASSSSLACFAEPAQTLMFLDWDDTLFPTTELFTRWNVSNRILTRRQPDGATGAAAANKAAKAAEIDKKSELKREDSFGSASTMSSLPGSFSSPFGRTPPQKKTPSPSEQLIAEHTSTGEQQQQPRRKAIFFNHVAVRLMRRILCKDSSRKVSSVEEAECCQNLEVGVDVKEAEEEEEEDLSECFAHGELTPEQSSFLKDRQLALFQYLATASTLSSHVVIVTNSRRPRVETCVSKFAPNCKKLFANTGSAGSIKVVYAREVLHRMRRKRTLASNGWGCSLPVKNPMLASNGDNNNNNNSNNNNNNNSNNTNNNNNNKQQQQGT</sequence>
<proteinExistence type="predicted"/>
<evidence type="ECO:0000313" key="5">
    <source>
        <dbReference type="Proteomes" id="UP000654075"/>
    </source>
</evidence>
<organism evidence="3 4">
    <name type="scientific">Polarella glacialis</name>
    <name type="common">Dinoflagellate</name>
    <dbReference type="NCBI Taxonomy" id="89957"/>
    <lineage>
        <taxon>Eukaryota</taxon>
        <taxon>Sar</taxon>
        <taxon>Alveolata</taxon>
        <taxon>Dinophyceae</taxon>
        <taxon>Suessiales</taxon>
        <taxon>Suessiaceae</taxon>
        <taxon>Polarella</taxon>
    </lineage>
</organism>
<dbReference type="PANTHER" id="PTHR16148:SF14">
    <property type="entry name" value="MYND-TYPE DOMAIN-CONTAINING PROTEIN"/>
    <property type="match status" value="1"/>
</dbReference>
<feature type="region of interest" description="Disordered" evidence="1">
    <location>
        <begin position="93"/>
        <end position="138"/>
    </location>
</feature>
<dbReference type="Proteomes" id="UP000626109">
    <property type="component" value="Unassembled WGS sequence"/>
</dbReference>
<feature type="compositionally biased region" description="Polar residues" evidence="1">
    <location>
        <begin position="129"/>
        <end position="138"/>
    </location>
</feature>
<gene>
    <name evidence="2" type="ORF">PGLA1383_LOCUS17790</name>
    <name evidence="3" type="ORF">PGLA2088_LOCUS43611</name>
</gene>
<evidence type="ECO:0000256" key="1">
    <source>
        <dbReference type="SAM" id="MobiDB-lite"/>
    </source>
</evidence>
<reference evidence="3" key="1">
    <citation type="submission" date="2021-02" db="EMBL/GenBank/DDBJ databases">
        <authorList>
            <person name="Dougan E. K."/>
            <person name="Rhodes N."/>
            <person name="Thang M."/>
            <person name="Chan C."/>
        </authorList>
    </citation>
    <scope>NUCLEOTIDE SEQUENCE</scope>
</reference>
<feature type="region of interest" description="Disordered" evidence="1">
    <location>
        <begin position="316"/>
        <end position="352"/>
    </location>
</feature>
<feature type="compositionally biased region" description="Low complexity" evidence="1">
    <location>
        <begin position="113"/>
        <end position="124"/>
    </location>
</feature>
<dbReference type="PANTHER" id="PTHR16148">
    <property type="entry name" value="NF-KAPPA-B-REPRESSING FACTOR-RELATED"/>
    <property type="match status" value="1"/>
</dbReference>
<evidence type="ECO:0000313" key="3">
    <source>
        <dbReference type="EMBL" id="CAE8724254.1"/>
    </source>
</evidence>
<keyword evidence="5" id="KW-1185">Reference proteome</keyword>
<feature type="compositionally biased region" description="Basic and acidic residues" evidence="1">
    <location>
        <begin position="93"/>
        <end position="105"/>
    </location>
</feature>
<protein>
    <submittedName>
        <fullName evidence="3">Uncharacterized protein</fullName>
    </submittedName>
</protein>
<comment type="caution">
    <text evidence="3">The sequence shown here is derived from an EMBL/GenBank/DDBJ whole genome shotgun (WGS) entry which is preliminary data.</text>
</comment>
<evidence type="ECO:0000313" key="2">
    <source>
        <dbReference type="EMBL" id="CAE8599443.1"/>
    </source>
</evidence>
<evidence type="ECO:0000313" key="4">
    <source>
        <dbReference type="Proteomes" id="UP000626109"/>
    </source>
</evidence>
<accession>A0A813L7K3</accession>